<protein>
    <submittedName>
        <fullName evidence="1">Uncharacterized protein</fullName>
    </submittedName>
</protein>
<reference evidence="1 2" key="1">
    <citation type="submission" date="2014-04" db="EMBL/GenBank/DDBJ databases">
        <authorList>
            <consortium name="DOE Joint Genome Institute"/>
            <person name="Kuo A."/>
            <person name="Kohler A."/>
            <person name="Nagy L.G."/>
            <person name="Floudas D."/>
            <person name="Copeland A."/>
            <person name="Barry K.W."/>
            <person name="Cichocki N."/>
            <person name="Veneault-Fourrey C."/>
            <person name="LaButti K."/>
            <person name="Lindquist E.A."/>
            <person name="Lipzen A."/>
            <person name="Lundell T."/>
            <person name="Morin E."/>
            <person name="Murat C."/>
            <person name="Sun H."/>
            <person name="Tunlid A."/>
            <person name="Henrissat B."/>
            <person name="Grigoriev I.V."/>
            <person name="Hibbett D.S."/>
            <person name="Martin F."/>
            <person name="Nordberg H.P."/>
            <person name="Cantor M.N."/>
            <person name="Hua S.X."/>
        </authorList>
    </citation>
    <scope>NUCLEOTIDE SEQUENCE [LARGE SCALE GENOMIC DNA]</scope>
    <source>
        <strain evidence="1 2">LaAM-08-1</strain>
    </source>
</reference>
<dbReference type="Proteomes" id="UP000054477">
    <property type="component" value="Unassembled WGS sequence"/>
</dbReference>
<dbReference type="EMBL" id="KN839723">
    <property type="protein sequence ID" value="KIJ89448.1"/>
    <property type="molecule type" value="Genomic_DNA"/>
</dbReference>
<evidence type="ECO:0000313" key="1">
    <source>
        <dbReference type="EMBL" id="KIJ89448.1"/>
    </source>
</evidence>
<reference evidence="2" key="2">
    <citation type="submission" date="2015-01" db="EMBL/GenBank/DDBJ databases">
        <title>Evolutionary Origins and Diversification of the Mycorrhizal Mutualists.</title>
        <authorList>
            <consortium name="DOE Joint Genome Institute"/>
            <consortium name="Mycorrhizal Genomics Consortium"/>
            <person name="Kohler A."/>
            <person name="Kuo A."/>
            <person name="Nagy L.G."/>
            <person name="Floudas D."/>
            <person name="Copeland A."/>
            <person name="Barry K.W."/>
            <person name="Cichocki N."/>
            <person name="Veneault-Fourrey C."/>
            <person name="LaButti K."/>
            <person name="Lindquist E.A."/>
            <person name="Lipzen A."/>
            <person name="Lundell T."/>
            <person name="Morin E."/>
            <person name="Murat C."/>
            <person name="Riley R."/>
            <person name="Ohm R."/>
            <person name="Sun H."/>
            <person name="Tunlid A."/>
            <person name="Henrissat B."/>
            <person name="Grigoriev I.V."/>
            <person name="Hibbett D.S."/>
            <person name="Martin F."/>
        </authorList>
    </citation>
    <scope>NUCLEOTIDE SEQUENCE [LARGE SCALE GENOMIC DNA]</scope>
    <source>
        <strain evidence="2">LaAM-08-1</strain>
    </source>
</reference>
<proteinExistence type="predicted"/>
<organism evidence="1 2">
    <name type="scientific">Laccaria amethystina LaAM-08-1</name>
    <dbReference type="NCBI Taxonomy" id="1095629"/>
    <lineage>
        <taxon>Eukaryota</taxon>
        <taxon>Fungi</taxon>
        <taxon>Dikarya</taxon>
        <taxon>Basidiomycota</taxon>
        <taxon>Agaricomycotina</taxon>
        <taxon>Agaricomycetes</taxon>
        <taxon>Agaricomycetidae</taxon>
        <taxon>Agaricales</taxon>
        <taxon>Agaricineae</taxon>
        <taxon>Hydnangiaceae</taxon>
        <taxon>Laccaria</taxon>
    </lineage>
</organism>
<dbReference type="AlphaFoldDB" id="A0A0C9WPI6"/>
<accession>A0A0C9WPI6</accession>
<sequence length="180" mass="20088">MSAQTLNLQERAATPLNLQKEAAVEIGAPFGAVDDQLPRRRRKAAVDRRTVSGAIDDQLPRQRRKAAVEIGALFLRCRRSARDEEGKLPLRIAARLKSSGLEARFEGFRGVERDLKGFRGVFYFRCRDSNTGLCPHDDPCRRRSSPPVFIAGTVFCSAYAHQSRIRFLLASPLLVVIPIA</sequence>
<keyword evidence="2" id="KW-1185">Reference proteome</keyword>
<gene>
    <name evidence="1" type="ORF">K443DRAFT_16111</name>
</gene>
<name>A0A0C9WPI6_9AGAR</name>
<dbReference type="HOGENOM" id="CLU_1496444_0_0_1"/>
<evidence type="ECO:0000313" key="2">
    <source>
        <dbReference type="Proteomes" id="UP000054477"/>
    </source>
</evidence>